<dbReference type="Gene3D" id="1.10.287.130">
    <property type="match status" value="1"/>
</dbReference>
<dbReference type="InterPro" id="IPR036097">
    <property type="entry name" value="HisK_dim/P_sf"/>
</dbReference>
<evidence type="ECO:0000256" key="7">
    <source>
        <dbReference type="SAM" id="Coils"/>
    </source>
</evidence>
<dbReference type="SMART" id="SM00387">
    <property type="entry name" value="HATPase_c"/>
    <property type="match status" value="1"/>
</dbReference>
<comment type="catalytic activity">
    <reaction evidence="1">
        <text>ATP + protein L-histidine = ADP + protein N-phospho-L-histidine.</text>
        <dbReference type="EC" id="2.7.13.3"/>
    </reaction>
</comment>
<sequence>MSTTGSGEATDIAALTAEVEALRAELDETSRGLMALYAELSTQTEELERARLAAEEATRAKAAFLADMGHEIRNPLNSVIGFAELLDETELTPEQADYLKPIRAAGDHLRSLMDDLLDFSKLEAGHFTFEAIPFDVVGCVEDALAIVAPQAAAKQLSLAAVFTPDTPTTASGDPTRLRQILVNLLVNAVKFTAEGQVWVELAVVRTGPDRASLSFAVHDTGIGISPDALERIFVPFAQADASTTRRYGGTGLGLSIARELSERMDGELTVASEFGVGSTFTSTVCLDVSAETLADPDDQPLSGRTVLLVHDDPVAERALRVHLTGWGAVVRTEPGPVDPVLAVVGAGSEPLLGLGPAVPVVVLAPLSVRRQTYDGVAAVLYSPVRRSQLRAAVNAALTTVTDSRPA</sequence>
<organism evidence="9 10">
    <name type="scientific">Cryptosporangium minutisporangium</name>
    <dbReference type="NCBI Taxonomy" id="113569"/>
    <lineage>
        <taxon>Bacteria</taxon>
        <taxon>Bacillati</taxon>
        <taxon>Actinomycetota</taxon>
        <taxon>Actinomycetes</taxon>
        <taxon>Cryptosporangiales</taxon>
        <taxon>Cryptosporangiaceae</taxon>
        <taxon>Cryptosporangium</taxon>
    </lineage>
</organism>
<dbReference type="CDD" id="cd00082">
    <property type="entry name" value="HisKA"/>
    <property type="match status" value="1"/>
</dbReference>
<dbReference type="PANTHER" id="PTHR45339">
    <property type="entry name" value="HYBRID SIGNAL TRANSDUCTION HISTIDINE KINASE J"/>
    <property type="match status" value="1"/>
</dbReference>
<dbReference type="SUPFAM" id="SSF47384">
    <property type="entry name" value="Homodimeric domain of signal transducing histidine kinase"/>
    <property type="match status" value="1"/>
</dbReference>
<dbReference type="InterPro" id="IPR036890">
    <property type="entry name" value="HATPase_C_sf"/>
</dbReference>
<evidence type="ECO:0000256" key="4">
    <source>
        <dbReference type="ARBA" id="ARBA00022553"/>
    </source>
</evidence>
<keyword evidence="4" id="KW-0597">Phosphoprotein</keyword>
<feature type="domain" description="Histidine kinase" evidence="8">
    <location>
        <begin position="67"/>
        <end position="288"/>
    </location>
</feature>
<evidence type="ECO:0000256" key="1">
    <source>
        <dbReference type="ARBA" id="ARBA00000085"/>
    </source>
</evidence>
<dbReference type="Pfam" id="PF02518">
    <property type="entry name" value="HATPase_c"/>
    <property type="match status" value="1"/>
</dbReference>
<dbReference type="EMBL" id="BAAAYN010000007">
    <property type="protein sequence ID" value="GAA3384231.1"/>
    <property type="molecule type" value="Genomic_DNA"/>
</dbReference>
<keyword evidence="6" id="KW-0902">Two-component regulatory system</keyword>
<comment type="caution">
    <text evidence="9">The sequence shown here is derived from an EMBL/GenBank/DDBJ whole genome shotgun (WGS) entry which is preliminary data.</text>
</comment>
<feature type="coiled-coil region" evidence="7">
    <location>
        <begin position="12"/>
        <end position="60"/>
    </location>
</feature>
<dbReference type="SUPFAM" id="SSF55874">
    <property type="entry name" value="ATPase domain of HSP90 chaperone/DNA topoisomerase II/histidine kinase"/>
    <property type="match status" value="1"/>
</dbReference>
<evidence type="ECO:0000256" key="3">
    <source>
        <dbReference type="ARBA" id="ARBA00012438"/>
    </source>
</evidence>
<dbReference type="InterPro" id="IPR005467">
    <property type="entry name" value="His_kinase_dom"/>
</dbReference>
<evidence type="ECO:0000256" key="6">
    <source>
        <dbReference type="ARBA" id="ARBA00023012"/>
    </source>
</evidence>
<evidence type="ECO:0000256" key="5">
    <source>
        <dbReference type="ARBA" id="ARBA00022777"/>
    </source>
</evidence>
<protein>
    <recommendedName>
        <fullName evidence="3">histidine kinase</fullName>
        <ecNumber evidence="3">2.7.13.3</ecNumber>
    </recommendedName>
</protein>
<proteinExistence type="predicted"/>
<dbReference type="Pfam" id="PF00512">
    <property type="entry name" value="HisKA"/>
    <property type="match status" value="1"/>
</dbReference>
<dbReference type="InterPro" id="IPR004358">
    <property type="entry name" value="Sig_transdc_His_kin-like_C"/>
</dbReference>
<dbReference type="Proteomes" id="UP001501676">
    <property type="component" value="Unassembled WGS sequence"/>
</dbReference>
<dbReference type="CDD" id="cd16922">
    <property type="entry name" value="HATPase_EvgS-ArcB-TorS-like"/>
    <property type="match status" value="1"/>
</dbReference>
<dbReference type="PROSITE" id="PS50109">
    <property type="entry name" value="HIS_KIN"/>
    <property type="match status" value="1"/>
</dbReference>
<dbReference type="RefSeq" id="WP_345727075.1">
    <property type="nucleotide sequence ID" value="NZ_BAAAYN010000007.1"/>
</dbReference>
<dbReference type="PANTHER" id="PTHR45339:SF1">
    <property type="entry name" value="HYBRID SIGNAL TRANSDUCTION HISTIDINE KINASE J"/>
    <property type="match status" value="1"/>
</dbReference>
<dbReference type="InterPro" id="IPR003594">
    <property type="entry name" value="HATPase_dom"/>
</dbReference>
<name>A0ABP6ST29_9ACTN</name>
<keyword evidence="7" id="KW-0175">Coiled coil</keyword>
<evidence type="ECO:0000256" key="2">
    <source>
        <dbReference type="ARBA" id="ARBA00004236"/>
    </source>
</evidence>
<evidence type="ECO:0000313" key="9">
    <source>
        <dbReference type="EMBL" id="GAA3384231.1"/>
    </source>
</evidence>
<evidence type="ECO:0000259" key="8">
    <source>
        <dbReference type="PROSITE" id="PS50109"/>
    </source>
</evidence>
<keyword evidence="5" id="KW-0418">Kinase</keyword>
<comment type="subcellular location">
    <subcellularLocation>
        <location evidence="2">Cell membrane</location>
    </subcellularLocation>
</comment>
<evidence type="ECO:0000313" key="10">
    <source>
        <dbReference type="Proteomes" id="UP001501676"/>
    </source>
</evidence>
<reference evidence="10" key="1">
    <citation type="journal article" date="2019" name="Int. J. Syst. Evol. Microbiol.">
        <title>The Global Catalogue of Microorganisms (GCM) 10K type strain sequencing project: providing services to taxonomists for standard genome sequencing and annotation.</title>
        <authorList>
            <consortium name="The Broad Institute Genomics Platform"/>
            <consortium name="The Broad Institute Genome Sequencing Center for Infectious Disease"/>
            <person name="Wu L."/>
            <person name="Ma J."/>
        </authorList>
    </citation>
    <scope>NUCLEOTIDE SEQUENCE [LARGE SCALE GENOMIC DNA]</scope>
    <source>
        <strain evidence="10">JCM 9458</strain>
    </source>
</reference>
<keyword evidence="10" id="KW-1185">Reference proteome</keyword>
<accession>A0ABP6ST29</accession>
<dbReference type="InterPro" id="IPR011006">
    <property type="entry name" value="CheY-like_superfamily"/>
</dbReference>
<keyword evidence="5" id="KW-0808">Transferase</keyword>
<dbReference type="Gene3D" id="3.30.565.10">
    <property type="entry name" value="Histidine kinase-like ATPase, C-terminal domain"/>
    <property type="match status" value="1"/>
</dbReference>
<dbReference type="SMART" id="SM00388">
    <property type="entry name" value="HisKA"/>
    <property type="match status" value="1"/>
</dbReference>
<gene>
    <name evidence="9" type="ORF">GCM10020369_13140</name>
</gene>
<dbReference type="InterPro" id="IPR003661">
    <property type="entry name" value="HisK_dim/P_dom"/>
</dbReference>
<dbReference type="PRINTS" id="PR00344">
    <property type="entry name" value="BCTRLSENSOR"/>
</dbReference>
<dbReference type="EC" id="2.7.13.3" evidence="3"/>
<dbReference type="SUPFAM" id="SSF52172">
    <property type="entry name" value="CheY-like"/>
    <property type="match status" value="1"/>
</dbReference>